<feature type="domain" description="F5/8 type C" evidence="1">
    <location>
        <begin position="347"/>
        <end position="479"/>
    </location>
</feature>
<dbReference type="AlphaFoldDB" id="A0A5J4R2B3"/>
<sequence length="497" mass="55955">MKQIFFFIMVASVLCFSCNDMFDKVKDFATEETVYPGQFDTISCKIGYERAEIDLLKVGRIPSSQINMGKSSKTIIEYDGNVVVIDSVCSWVNVTGLTQSKLYRIKAYTADEFGNKSVPQEIALIPYTSSDLGILSVAPPRVIASPWAVALTWPRLSSVLLDYCDLSFTYTDKDDNVITGKCDENPKVTMENLNAGEATSIELNYRIVPRINNEAILDTVILGNTFSLYMPTSDVYQRELENRAIRSMQYSSTQDVKITWIPVDNYTLQYTTIKYTDTSDPGNPFETTLRVENTDEVTVVPGLKIGTPFYLSSNYKPEGVEDIYIDSDFKEFNPDILDYDRTDWTGTASHAYATDGGGPVAILDGNLGSFMSIAKPGKTVNGSSVLIDELAGFTLDLQQQSCVDYFRIYHRNNALGLRIWAVTIYGSHDKTNWENIVTNMTVTDYTITSNLESPNIQIPRSYFRYFKIEYTKWDTVNNSAIQLAEFYLGVRKNPIIP</sequence>
<evidence type="ECO:0000259" key="1">
    <source>
        <dbReference type="Pfam" id="PF00754"/>
    </source>
</evidence>
<organism evidence="2">
    <name type="scientific">termite gut metagenome</name>
    <dbReference type="NCBI Taxonomy" id="433724"/>
    <lineage>
        <taxon>unclassified sequences</taxon>
        <taxon>metagenomes</taxon>
        <taxon>organismal metagenomes</taxon>
    </lineage>
</organism>
<dbReference type="Pfam" id="PF16389">
    <property type="entry name" value="DUF4998"/>
    <property type="match status" value="1"/>
</dbReference>
<evidence type="ECO:0000313" key="2">
    <source>
        <dbReference type="EMBL" id="KAA6328036.1"/>
    </source>
</evidence>
<dbReference type="SUPFAM" id="SSF49785">
    <property type="entry name" value="Galactose-binding domain-like"/>
    <property type="match status" value="1"/>
</dbReference>
<gene>
    <name evidence="2" type="ORF">EZS27_023026</name>
</gene>
<reference evidence="2" key="1">
    <citation type="submission" date="2019-03" db="EMBL/GenBank/DDBJ databases">
        <title>Single cell metagenomics reveals metabolic interactions within the superorganism composed of flagellate Streblomastix strix and complex community of Bacteroidetes bacteria on its surface.</title>
        <authorList>
            <person name="Treitli S.C."/>
            <person name="Kolisko M."/>
            <person name="Husnik F."/>
            <person name="Keeling P."/>
            <person name="Hampl V."/>
        </authorList>
    </citation>
    <scope>NUCLEOTIDE SEQUENCE</scope>
    <source>
        <strain evidence="2">STM</strain>
    </source>
</reference>
<proteinExistence type="predicted"/>
<dbReference type="EMBL" id="SNRY01001887">
    <property type="protein sequence ID" value="KAA6328036.1"/>
    <property type="molecule type" value="Genomic_DNA"/>
</dbReference>
<dbReference type="Gene3D" id="2.60.120.260">
    <property type="entry name" value="Galactose-binding domain-like"/>
    <property type="match status" value="1"/>
</dbReference>
<dbReference type="InterPro" id="IPR008979">
    <property type="entry name" value="Galactose-bd-like_sf"/>
</dbReference>
<comment type="caution">
    <text evidence="2">The sequence shown here is derived from an EMBL/GenBank/DDBJ whole genome shotgun (WGS) entry which is preliminary data.</text>
</comment>
<name>A0A5J4R2B3_9ZZZZ</name>
<dbReference type="Pfam" id="PF00754">
    <property type="entry name" value="F5_F8_type_C"/>
    <property type="match status" value="1"/>
</dbReference>
<protein>
    <recommendedName>
        <fullName evidence="1">F5/8 type C domain-containing protein</fullName>
    </recommendedName>
</protein>
<dbReference type="InterPro" id="IPR000421">
    <property type="entry name" value="FA58C"/>
</dbReference>
<accession>A0A5J4R2B3</accession>